<evidence type="ECO:0000259" key="2">
    <source>
        <dbReference type="Pfam" id="PF08719"/>
    </source>
</evidence>
<dbReference type="CDD" id="cd15457">
    <property type="entry name" value="NADAR"/>
    <property type="match status" value="1"/>
</dbReference>
<organism evidence="3 4">
    <name type="scientific">Filobasidium floriforme</name>
    <dbReference type="NCBI Taxonomy" id="5210"/>
    <lineage>
        <taxon>Eukaryota</taxon>
        <taxon>Fungi</taxon>
        <taxon>Dikarya</taxon>
        <taxon>Basidiomycota</taxon>
        <taxon>Agaricomycotina</taxon>
        <taxon>Tremellomycetes</taxon>
        <taxon>Filobasidiales</taxon>
        <taxon>Filobasidiaceae</taxon>
        <taxon>Filobasidium</taxon>
    </lineage>
</organism>
<dbReference type="InterPro" id="IPR012816">
    <property type="entry name" value="NADAR"/>
</dbReference>
<sequence length="219" mass="25708">MNSRPHCSARSRSDERPSGSTNIVESVFAQGALHPIVSDHRVMADTSPIFFWRETHPRWGWLSQWYECEFEHDGIVYVTAEMWMMISKAKLFKDEDSVQKMLRTRSPKEHQALGRKVANYDAKIWNQYKEHIVEKGNYLKFTKSKDENMKRKLLETNDRELVEASPVDRIWGVGYSEKDAESNRRDWGQNLLGRAITRARITIKEDERDLDKSMSIWIG</sequence>
<dbReference type="SUPFAM" id="SSF143990">
    <property type="entry name" value="YbiA-like"/>
    <property type="match status" value="1"/>
</dbReference>
<dbReference type="NCBIfam" id="TIGR02464">
    <property type="entry name" value="ribofla_fusion"/>
    <property type="match status" value="1"/>
</dbReference>
<name>A0A8K0JFT6_9TREE</name>
<feature type="region of interest" description="Disordered" evidence="1">
    <location>
        <begin position="1"/>
        <end position="20"/>
    </location>
</feature>
<evidence type="ECO:0000313" key="3">
    <source>
        <dbReference type="EMBL" id="KAG7527718.1"/>
    </source>
</evidence>
<reference evidence="3" key="1">
    <citation type="submission" date="2020-04" db="EMBL/GenBank/DDBJ databases">
        <title>Analysis of mating type loci in Filobasidium floriforme.</title>
        <authorList>
            <person name="Nowrousian M."/>
        </authorList>
    </citation>
    <scope>NUCLEOTIDE SEQUENCE</scope>
    <source>
        <strain evidence="3">CBS 6242</strain>
    </source>
</reference>
<gene>
    <name evidence="3" type="ORF">FFLO_06649</name>
</gene>
<evidence type="ECO:0000313" key="4">
    <source>
        <dbReference type="Proteomes" id="UP000812966"/>
    </source>
</evidence>
<proteinExistence type="predicted"/>
<feature type="domain" description="NADAR" evidence="2">
    <location>
        <begin position="50"/>
        <end position="203"/>
    </location>
</feature>
<accession>A0A8K0JFT6</accession>
<dbReference type="Pfam" id="PF08719">
    <property type="entry name" value="NADAR"/>
    <property type="match status" value="1"/>
</dbReference>
<protein>
    <recommendedName>
        <fullName evidence="2">NADAR domain-containing protein</fullName>
    </recommendedName>
</protein>
<dbReference type="Proteomes" id="UP000812966">
    <property type="component" value="Unassembled WGS sequence"/>
</dbReference>
<dbReference type="Gene3D" id="1.10.357.40">
    <property type="entry name" value="YbiA-like"/>
    <property type="match status" value="1"/>
</dbReference>
<comment type="caution">
    <text evidence="3">The sequence shown here is derived from an EMBL/GenBank/DDBJ whole genome shotgun (WGS) entry which is preliminary data.</text>
</comment>
<keyword evidence="4" id="KW-1185">Reference proteome</keyword>
<dbReference type="AlphaFoldDB" id="A0A8K0JFT6"/>
<evidence type="ECO:0000256" key="1">
    <source>
        <dbReference type="SAM" id="MobiDB-lite"/>
    </source>
</evidence>
<dbReference type="EMBL" id="JABELV010000239">
    <property type="protein sequence ID" value="KAG7527718.1"/>
    <property type="molecule type" value="Genomic_DNA"/>
</dbReference>
<dbReference type="InterPro" id="IPR037238">
    <property type="entry name" value="YbiA-like_sf"/>
</dbReference>